<evidence type="ECO:0000313" key="7">
    <source>
        <dbReference type="EMBL" id="GIG94665.1"/>
    </source>
</evidence>
<keyword evidence="4" id="KW-0233">DNA recombination</keyword>
<dbReference type="Pfam" id="PF01385">
    <property type="entry name" value="OrfB_IS605"/>
    <property type="match status" value="1"/>
</dbReference>
<reference evidence="7 8" key="1">
    <citation type="submission" date="2021-01" db="EMBL/GenBank/DDBJ databases">
        <title>Whole genome shotgun sequence of Plantactinospora mayteni NBRC 109088.</title>
        <authorList>
            <person name="Komaki H."/>
            <person name="Tamura T."/>
        </authorList>
    </citation>
    <scope>NUCLEOTIDE SEQUENCE [LARGE SCALE GENOMIC DNA]</scope>
    <source>
        <strain evidence="7 8">NBRC 109088</strain>
    </source>
</reference>
<comment type="caution">
    <text evidence="7">The sequence shown here is derived from an EMBL/GenBank/DDBJ whole genome shotgun (WGS) entry which is preliminary data.</text>
</comment>
<name>A0ABQ4EIY3_9ACTN</name>
<proteinExistence type="inferred from homology"/>
<organism evidence="7 8">
    <name type="scientific">Plantactinospora mayteni</name>
    <dbReference type="NCBI Taxonomy" id="566021"/>
    <lineage>
        <taxon>Bacteria</taxon>
        <taxon>Bacillati</taxon>
        <taxon>Actinomycetota</taxon>
        <taxon>Actinomycetes</taxon>
        <taxon>Micromonosporales</taxon>
        <taxon>Micromonosporaceae</taxon>
        <taxon>Plantactinospora</taxon>
    </lineage>
</organism>
<evidence type="ECO:0000259" key="5">
    <source>
        <dbReference type="Pfam" id="PF01385"/>
    </source>
</evidence>
<keyword evidence="8" id="KW-1185">Reference proteome</keyword>
<dbReference type="EMBL" id="BONX01000007">
    <property type="protein sequence ID" value="GIG94665.1"/>
    <property type="molecule type" value="Genomic_DNA"/>
</dbReference>
<evidence type="ECO:0000256" key="2">
    <source>
        <dbReference type="ARBA" id="ARBA00022578"/>
    </source>
</evidence>
<evidence type="ECO:0000313" key="8">
    <source>
        <dbReference type="Proteomes" id="UP000621500"/>
    </source>
</evidence>
<dbReference type="NCBIfam" id="NF040570">
    <property type="entry name" value="guided_TnpB"/>
    <property type="match status" value="1"/>
</dbReference>
<evidence type="ECO:0000256" key="1">
    <source>
        <dbReference type="ARBA" id="ARBA00008761"/>
    </source>
</evidence>
<dbReference type="InterPro" id="IPR010095">
    <property type="entry name" value="Cas12f1-like_TNB"/>
</dbReference>
<feature type="domain" description="Probable transposase IS891/IS1136/IS1341" evidence="5">
    <location>
        <begin position="183"/>
        <end position="294"/>
    </location>
</feature>
<gene>
    <name evidence="7" type="ORF">Pma05_12380</name>
</gene>
<dbReference type="InterPro" id="IPR001959">
    <property type="entry name" value="Transposase"/>
</dbReference>
<dbReference type="Proteomes" id="UP000621500">
    <property type="component" value="Unassembled WGS sequence"/>
</dbReference>
<comment type="similarity">
    <text evidence="1">In the C-terminal section; belongs to the transposase 35 family.</text>
</comment>
<evidence type="ECO:0000259" key="6">
    <source>
        <dbReference type="Pfam" id="PF07282"/>
    </source>
</evidence>
<sequence length="422" mass="47078">MVLVFGMGSTPPWAKLSDAAGMLLGVGETVRYTFRLRPGATAEAALLAEWGRCRWLWNEAVHQQRSGRGPTFCRLSKLLTEARARSSWLREGSQVAQQQMLRTYALALQHSFKVKGRGRPRPKRRKDTLASLEYTTRGFSIRSQRLRLPGGISIPVVWSRELPSDPTSVRIYQDCLGYWYASFVVRRETTPAPDVEGAIGIDWGVTTTATTTDAAYDLPYLGHRKRCAAELAKMQRRMARRRRVKGAPPSNGYLRAKRRAAKRAKRAARQNIHDARVWANKVVDNHATIAVEDFKPRFLARSRMARKAADAAIGAAKRELVDRGLRAGRRVVLVPPAFTTMTCSRCGTRAKHRLGLGVRVFRCDDCGYTACRNRNAAGTILATAERGRAGADDVRHAITSFRDGALVRSEPEIPRLPAMGKR</sequence>
<dbReference type="Pfam" id="PF07282">
    <property type="entry name" value="Cas12f1-like_TNB"/>
    <property type="match status" value="1"/>
</dbReference>
<keyword evidence="2" id="KW-0815">Transposition</keyword>
<feature type="domain" description="Cas12f1-like TNB" evidence="6">
    <location>
        <begin position="326"/>
        <end position="379"/>
    </location>
</feature>
<accession>A0ABQ4EIY3</accession>
<evidence type="ECO:0000256" key="4">
    <source>
        <dbReference type="ARBA" id="ARBA00023172"/>
    </source>
</evidence>
<evidence type="ECO:0000256" key="3">
    <source>
        <dbReference type="ARBA" id="ARBA00023125"/>
    </source>
</evidence>
<keyword evidence="3" id="KW-0238">DNA-binding</keyword>
<protein>
    <submittedName>
        <fullName evidence="7">Transposase</fullName>
    </submittedName>
</protein>